<keyword evidence="4" id="KW-1185">Reference proteome</keyword>
<evidence type="ECO:0000256" key="1">
    <source>
        <dbReference type="ARBA" id="ARBA00010169"/>
    </source>
</evidence>
<protein>
    <submittedName>
        <fullName evidence="2 3">Divalent-cation tolerance protein CutA</fullName>
    </submittedName>
</protein>
<dbReference type="EMBL" id="JRMP02000004">
    <property type="protein sequence ID" value="TLD95007.1"/>
    <property type="molecule type" value="Genomic_DNA"/>
</dbReference>
<dbReference type="SUPFAM" id="SSF54913">
    <property type="entry name" value="GlnB-like"/>
    <property type="match status" value="1"/>
</dbReference>
<reference evidence="3 4" key="1">
    <citation type="journal article" date="2014" name="Genome Announc.">
        <title>Draft genome sequences of eight enterohepatic helicobacter species isolated from both laboratory and wild rodents.</title>
        <authorList>
            <person name="Sheh A."/>
            <person name="Shen Z."/>
            <person name="Fox J.G."/>
        </authorList>
    </citation>
    <scope>NUCLEOTIDE SEQUENCE [LARGE SCALE GENOMIC DNA]</scope>
    <source>
        <strain evidence="3 4">MIT 97-6194</strain>
    </source>
</reference>
<evidence type="ECO:0000313" key="3">
    <source>
        <dbReference type="EMBL" id="TLD95007.1"/>
    </source>
</evidence>
<reference evidence="3" key="3">
    <citation type="submission" date="2018-04" db="EMBL/GenBank/DDBJ databases">
        <authorList>
            <person name="Sheh A."/>
            <person name="Shen Z."/>
            <person name="Mannion A.J."/>
            <person name="Fox J.G."/>
        </authorList>
    </citation>
    <scope>NUCLEOTIDE SEQUENCE</scope>
    <source>
        <strain evidence="3">MIT 97-6194</strain>
    </source>
</reference>
<dbReference type="RefSeq" id="WP_034573888.1">
    <property type="nucleotide sequence ID" value="NZ_JRMP02000004.1"/>
</dbReference>
<dbReference type="OrthoDB" id="37622at2"/>
<dbReference type="InterPro" id="IPR015867">
    <property type="entry name" value="N-reg_PII/ATP_PRibTrfase_C"/>
</dbReference>
<dbReference type="InterPro" id="IPR004323">
    <property type="entry name" value="Ion_tolerance_CutA"/>
</dbReference>
<dbReference type="STRING" id="1548018.LS64_14125"/>
<organism evidence="3 4">
    <name type="scientific">Helicobacter saguini</name>
    <dbReference type="NCBI Taxonomy" id="1548018"/>
    <lineage>
        <taxon>Bacteria</taxon>
        <taxon>Pseudomonadati</taxon>
        <taxon>Campylobacterota</taxon>
        <taxon>Epsilonproteobacteria</taxon>
        <taxon>Campylobacterales</taxon>
        <taxon>Helicobacteraceae</taxon>
        <taxon>Helicobacter</taxon>
    </lineage>
</organism>
<dbReference type="Proteomes" id="UP000477070">
    <property type="component" value="Unassembled WGS sequence"/>
</dbReference>
<reference evidence="2 5" key="4">
    <citation type="submission" date="2019-12" db="EMBL/GenBank/DDBJ databases">
        <title>Multi-Generational Helicobacter saguini Isolates.</title>
        <authorList>
            <person name="Mannion A."/>
            <person name="Shen Z."/>
            <person name="Fox J.G."/>
        </authorList>
    </citation>
    <scope>NUCLEOTIDE SEQUENCE [LARGE SCALE GENOMIC DNA]</scope>
    <source>
        <strain evidence="2">16-048</strain>
        <strain evidence="5">16-048 (F4)</strain>
    </source>
</reference>
<dbReference type="Proteomes" id="UP000029714">
    <property type="component" value="Unassembled WGS sequence"/>
</dbReference>
<reference evidence="3 4" key="2">
    <citation type="journal article" date="2016" name="Infect. Immun.">
        <title>Helicobacter saguini, a Novel Helicobacter Isolated from Cotton-Top Tamarins with Ulcerative Colitis, Has Proinflammatory Properties and Induces Typhlocolitis and Dysplasia in Gnotobiotic IL-10-/- Mice.</title>
        <authorList>
            <person name="Shen Z."/>
            <person name="Mannion A."/>
            <person name="Whary M.T."/>
            <person name="Muthupalani S."/>
            <person name="Sheh A."/>
            <person name="Feng Y."/>
            <person name="Gong G."/>
            <person name="Vandamme P."/>
            <person name="Holcombe H.R."/>
            <person name="Paster B.J."/>
            <person name="Fox J.G."/>
        </authorList>
    </citation>
    <scope>NUCLEOTIDE SEQUENCE [LARGE SCALE GENOMIC DNA]</scope>
    <source>
        <strain evidence="3 4">MIT 97-6194</strain>
    </source>
</reference>
<evidence type="ECO:0000313" key="4">
    <source>
        <dbReference type="Proteomes" id="UP000029714"/>
    </source>
</evidence>
<dbReference type="InterPro" id="IPR011322">
    <property type="entry name" value="N-reg_PII-like_a/b"/>
</dbReference>
<dbReference type="GO" id="GO:0005507">
    <property type="term" value="F:copper ion binding"/>
    <property type="evidence" value="ECO:0007669"/>
    <property type="project" value="TreeGrafter"/>
</dbReference>
<proteinExistence type="inferred from homology"/>
<dbReference type="Gene3D" id="3.30.70.120">
    <property type="match status" value="1"/>
</dbReference>
<sequence>MLILYTTFDDRQEAYDIAQNLIEKRLAACVQVSKIKTFYRWENKLEKQKEYMLTCKLDSKRLKKITKYIRKNHSYDLPELVVIKPKYVDKKYKRWLKN</sequence>
<dbReference type="PANTHER" id="PTHR23419:SF8">
    <property type="entry name" value="FI09726P"/>
    <property type="match status" value="1"/>
</dbReference>
<comment type="caution">
    <text evidence="3">The sequence shown here is derived from an EMBL/GenBank/DDBJ whole genome shotgun (WGS) entry which is preliminary data.</text>
</comment>
<evidence type="ECO:0000313" key="5">
    <source>
        <dbReference type="Proteomes" id="UP000477070"/>
    </source>
</evidence>
<dbReference type="GO" id="GO:0010038">
    <property type="term" value="P:response to metal ion"/>
    <property type="evidence" value="ECO:0007669"/>
    <property type="project" value="InterPro"/>
</dbReference>
<dbReference type="PANTHER" id="PTHR23419">
    <property type="entry name" value="DIVALENT CATION TOLERANCE CUTA-RELATED"/>
    <property type="match status" value="1"/>
</dbReference>
<gene>
    <name evidence="2" type="ORF">DCO61_04825</name>
    <name evidence="3" type="ORF">LS64_003575</name>
</gene>
<accession>A0A347VSX4</accession>
<dbReference type="AlphaFoldDB" id="A0A347VSX4"/>
<dbReference type="EMBL" id="QBIU01000001">
    <property type="protein sequence ID" value="MWV69348.1"/>
    <property type="molecule type" value="Genomic_DNA"/>
</dbReference>
<name>A0A347VSX4_9HELI</name>
<evidence type="ECO:0000313" key="2">
    <source>
        <dbReference type="EMBL" id="MWV69348.1"/>
    </source>
</evidence>
<comment type="similarity">
    <text evidence="1">Belongs to the CutA family.</text>
</comment>
<dbReference type="Pfam" id="PF03091">
    <property type="entry name" value="CutA1"/>
    <property type="match status" value="1"/>
</dbReference>